<keyword evidence="3 7" id="KW-0418">Kinase</keyword>
<dbReference type="Pfam" id="PF00069">
    <property type="entry name" value="Pkinase"/>
    <property type="match status" value="1"/>
</dbReference>
<reference evidence="7 8" key="1">
    <citation type="submission" date="2023-02" db="EMBL/GenBank/DDBJ databases">
        <title>Genome sequence of Lentisphaera profundi SAORIC-696.</title>
        <authorList>
            <person name="Kim e."/>
            <person name="Cho J.-C."/>
            <person name="Choi A."/>
            <person name="Kang I."/>
        </authorList>
    </citation>
    <scope>NUCLEOTIDE SEQUENCE [LARGE SCALE GENOMIC DNA]</scope>
    <source>
        <strain evidence="7 8">SAORIC-696</strain>
    </source>
</reference>
<dbReference type="SUPFAM" id="SSF56112">
    <property type="entry name" value="Protein kinase-like (PK-like)"/>
    <property type="match status" value="1"/>
</dbReference>
<keyword evidence="2" id="KW-0547">Nucleotide-binding</keyword>
<dbReference type="PROSITE" id="PS50011">
    <property type="entry name" value="PROTEIN_KINASE_DOM"/>
    <property type="match status" value="1"/>
</dbReference>
<keyword evidence="5" id="KW-0175">Coiled coil</keyword>
<dbReference type="InterPro" id="IPR011009">
    <property type="entry name" value="Kinase-like_dom_sf"/>
</dbReference>
<sequence length="671" mass="76870">MTNLAPQTELPEDDFLLQAFDEAKCINESLIDLPLAEKVRDVKKRYQIKSLLGEGALKKVYLAYDELLDREVALARMKAEGHIDDFFNEARLSSRLEHPYISAVHDMGYDEEGEAFFVMKLNEGRDLYEDLKLRRENKTVELSWILNVFSKVCEALAFAHGKGVLHLDIKPSNIRIDDFGEVLLCDWGISRMIGSKNEHESPLAHIVPIVSRATLLGEVRGTPGFMAPEQMNNKQICDERTDIYGLGALLFDMLMGRPPIENTSFDDEKISKEIQAICLKAISAKPELRYTSVAHLLEDLQNYNNGLVTQAENAGSWQVLGKWLIRHRNTVSIVVINLVLILSLMSLYIHNIKQSNVQLELTLDELEQERQIKDKTRLDQADRFYKQGFNAYANSVSQFDYDEDDISLAINMLTHSVELNPNHLASWGVLGNLRVLRKQYSEALGCYKKSGQDYDSYYNILSAYIQADKSDDKIENELELIRQIDPLNDKRFRNHLIFKGIHGRTNRAELFQFSLGALAIVNNLDEIIYEYDEHTKTLDLSKNNLRTVYPLKTLRIEGLNLKGHLGKGYELYNLRNIPLRFLDLSYSEVAYLDRLLNVEIEELNLEGTPMKNLNKVQEMPKLSKINVYGIPAKLTALKNCKNLEEVICSKSQETELRQLLKPEVKLLVKPE</sequence>
<dbReference type="EMBL" id="CP117811">
    <property type="protein sequence ID" value="WDE97114.1"/>
    <property type="molecule type" value="Genomic_DNA"/>
</dbReference>
<gene>
    <name evidence="7" type="ORF">PQO03_03975</name>
</gene>
<dbReference type="SMART" id="SM00220">
    <property type="entry name" value="S_TKc"/>
    <property type="match status" value="1"/>
</dbReference>
<dbReference type="InterPro" id="IPR011990">
    <property type="entry name" value="TPR-like_helical_dom_sf"/>
</dbReference>
<feature type="domain" description="Protein kinase" evidence="6">
    <location>
        <begin position="46"/>
        <end position="324"/>
    </location>
</feature>
<accession>A0ABY7VTM9</accession>
<evidence type="ECO:0000256" key="4">
    <source>
        <dbReference type="ARBA" id="ARBA00022840"/>
    </source>
</evidence>
<dbReference type="PANTHER" id="PTHR43289">
    <property type="entry name" value="MITOGEN-ACTIVATED PROTEIN KINASE KINASE KINASE 20-RELATED"/>
    <property type="match status" value="1"/>
</dbReference>
<evidence type="ECO:0000313" key="8">
    <source>
        <dbReference type="Proteomes" id="UP001214250"/>
    </source>
</evidence>
<organism evidence="7 8">
    <name type="scientific">Lentisphaera profundi</name>
    <dbReference type="NCBI Taxonomy" id="1658616"/>
    <lineage>
        <taxon>Bacteria</taxon>
        <taxon>Pseudomonadati</taxon>
        <taxon>Lentisphaerota</taxon>
        <taxon>Lentisphaeria</taxon>
        <taxon>Lentisphaerales</taxon>
        <taxon>Lentisphaeraceae</taxon>
        <taxon>Lentisphaera</taxon>
    </lineage>
</organism>
<dbReference type="GO" id="GO:0016301">
    <property type="term" value="F:kinase activity"/>
    <property type="evidence" value="ECO:0007669"/>
    <property type="project" value="UniProtKB-KW"/>
</dbReference>
<evidence type="ECO:0000256" key="5">
    <source>
        <dbReference type="SAM" id="Coils"/>
    </source>
</evidence>
<dbReference type="Gene3D" id="1.10.510.10">
    <property type="entry name" value="Transferase(Phosphotransferase) domain 1"/>
    <property type="match status" value="1"/>
</dbReference>
<dbReference type="PANTHER" id="PTHR43289:SF6">
    <property type="entry name" value="SERINE_THREONINE-PROTEIN KINASE NEKL-3"/>
    <property type="match status" value="1"/>
</dbReference>
<dbReference type="InterPro" id="IPR032675">
    <property type="entry name" value="LRR_dom_sf"/>
</dbReference>
<dbReference type="Gene3D" id="3.80.10.10">
    <property type="entry name" value="Ribonuclease Inhibitor"/>
    <property type="match status" value="1"/>
</dbReference>
<dbReference type="CDD" id="cd14014">
    <property type="entry name" value="STKc_PknB_like"/>
    <property type="match status" value="1"/>
</dbReference>
<name>A0ABY7VTM9_9BACT</name>
<keyword evidence="4" id="KW-0067">ATP-binding</keyword>
<evidence type="ECO:0000256" key="2">
    <source>
        <dbReference type="ARBA" id="ARBA00022741"/>
    </source>
</evidence>
<keyword evidence="8" id="KW-1185">Reference proteome</keyword>
<evidence type="ECO:0000256" key="1">
    <source>
        <dbReference type="ARBA" id="ARBA00022679"/>
    </source>
</evidence>
<dbReference type="RefSeq" id="WP_274151303.1">
    <property type="nucleotide sequence ID" value="NZ_CP117811.1"/>
</dbReference>
<feature type="coiled-coil region" evidence="5">
    <location>
        <begin position="349"/>
        <end position="376"/>
    </location>
</feature>
<protein>
    <submittedName>
        <fullName evidence="7">Serine/threonine-protein kinase</fullName>
    </submittedName>
</protein>
<proteinExistence type="predicted"/>
<keyword evidence="1" id="KW-0808">Transferase</keyword>
<evidence type="ECO:0000313" key="7">
    <source>
        <dbReference type="EMBL" id="WDE97114.1"/>
    </source>
</evidence>
<evidence type="ECO:0000256" key="3">
    <source>
        <dbReference type="ARBA" id="ARBA00022777"/>
    </source>
</evidence>
<dbReference type="SUPFAM" id="SSF52058">
    <property type="entry name" value="L domain-like"/>
    <property type="match status" value="1"/>
</dbReference>
<dbReference type="SUPFAM" id="SSF48452">
    <property type="entry name" value="TPR-like"/>
    <property type="match status" value="1"/>
</dbReference>
<evidence type="ECO:0000259" key="6">
    <source>
        <dbReference type="PROSITE" id="PS50011"/>
    </source>
</evidence>
<dbReference type="Gene3D" id="1.25.40.10">
    <property type="entry name" value="Tetratricopeptide repeat domain"/>
    <property type="match status" value="1"/>
</dbReference>
<dbReference type="Gene3D" id="3.30.200.20">
    <property type="entry name" value="Phosphorylase Kinase, domain 1"/>
    <property type="match status" value="1"/>
</dbReference>
<dbReference type="Proteomes" id="UP001214250">
    <property type="component" value="Chromosome 1"/>
</dbReference>
<dbReference type="InterPro" id="IPR000719">
    <property type="entry name" value="Prot_kinase_dom"/>
</dbReference>